<dbReference type="GO" id="GO:0046872">
    <property type="term" value="F:metal ion binding"/>
    <property type="evidence" value="ECO:0007669"/>
    <property type="project" value="UniProtKB-KW"/>
</dbReference>
<dbReference type="PANTHER" id="PTHR11711">
    <property type="entry name" value="ADP RIBOSYLATION FACTOR-RELATED"/>
    <property type="match status" value="1"/>
</dbReference>
<feature type="compositionally biased region" description="Basic and acidic residues" evidence="5">
    <location>
        <begin position="469"/>
        <end position="479"/>
    </location>
</feature>
<feature type="binding site" evidence="3">
    <location>
        <begin position="123"/>
        <end position="126"/>
    </location>
    <ligand>
        <name>GTP</name>
        <dbReference type="ChEBI" id="CHEBI:37565"/>
    </ligand>
</feature>
<dbReference type="Gene3D" id="3.40.720.10">
    <property type="entry name" value="Alkaline Phosphatase, subunit A"/>
    <property type="match status" value="1"/>
</dbReference>
<accession>F2UAI7</accession>
<dbReference type="Gene3D" id="2.80.10.50">
    <property type="match status" value="1"/>
</dbReference>
<dbReference type="EMBL" id="GL832966">
    <property type="protein sequence ID" value="EGD73403.1"/>
    <property type="molecule type" value="Genomic_DNA"/>
</dbReference>
<dbReference type="CDD" id="cd00878">
    <property type="entry name" value="Arf_Arl"/>
    <property type="match status" value="1"/>
</dbReference>
<dbReference type="OrthoDB" id="96314at2759"/>
<keyword evidence="2 3" id="KW-0342">GTP-binding</keyword>
<dbReference type="GeneID" id="16074264"/>
<dbReference type="STRING" id="946362.F2UAI7"/>
<protein>
    <submittedName>
        <fullName evidence="6">ADP ribosylation factor</fullName>
    </submittedName>
</protein>
<sequence>MGGIAAKLGYTQPEVKVVMLGLDAAGKTSLLYRMKLNENITPIPTIGFNVESIPNDTVELTLWDVGLRSAARKMAHLYIATTDALVFVVDATDRERLDEAVEMLVDECLPSLNTQAPILVLANKQDIKGALSPAWLGRLAVDFLSNYSRPEPFFLKVSFHRPHSPYDPPQRVINQVQSRGLPPLYVGDTWDDIYADDLENCGPQLADADDHGDGQSDHRHWRKGFPYFFSARVPFLFRWPDGVNFPRLHATVHGTLLMADTEMKYIFHAFDATEQLFNISADPHELHDLSGDPAYQLELALWRGRMVAQFEREGRGSNWVVNSTLLQRTHGQVYSPNFPPGPTALPKTRVVTDRNGVMYVDKCRANDVSQMFSVDNRTIIHLASGLCVTALSTSAFQGPAPIVNAYCVPGSTQQQFLIGASGRTCANWFDSLCITVDARYPDTTSRWWSLPQQPKRKQRKQQQQQQQWGERRQEEEGQQRKQRQWGHVASSP</sequence>
<dbReference type="InParanoid" id="F2UAI7"/>
<reference evidence="6" key="1">
    <citation type="submission" date="2009-08" db="EMBL/GenBank/DDBJ databases">
        <title>Annotation of Salpingoeca rosetta.</title>
        <authorList>
            <consortium name="The Broad Institute Genome Sequencing Platform"/>
            <person name="Russ C."/>
            <person name="Cuomo C."/>
            <person name="Burger G."/>
            <person name="Gray M.W."/>
            <person name="Holland P.W.H."/>
            <person name="King N."/>
            <person name="Lang F.B.F."/>
            <person name="Roger A.J."/>
            <person name="Ruiz-Trillo I."/>
            <person name="Young S.K."/>
            <person name="Zeng Q."/>
            <person name="Gargeya S."/>
            <person name="Alvarado L."/>
            <person name="Berlin A."/>
            <person name="Chapman S.B."/>
            <person name="Chen Z."/>
            <person name="Freedman E."/>
            <person name="Gellesch M."/>
            <person name="Goldberg J."/>
            <person name="Griggs A."/>
            <person name="Gujja S."/>
            <person name="Heilman E."/>
            <person name="Heiman D."/>
            <person name="Howarth C."/>
            <person name="Mehta T."/>
            <person name="Neiman D."/>
            <person name="Pearson M."/>
            <person name="Roberts A."/>
            <person name="Saif S."/>
            <person name="Shea T."/>
            <person name="Shenoy N."/>
            <person name="Sisk P."/>
            <person name="Stolte C."/>
            <person name="Sykes S."/>
            <person name="White J."/>
            <person name="Yandava C."/>
            <person name="Haas B."/>
            <person name="Nusbaum C."/>
            <person name="Birren B."/>
        </authorList>
    </citation>
    <scope>NUCLEOTIDE SEQUENCE [LARGE SCALE GENOMIC DNA]</scope>
    <source>
        <strain evidence="6">ATCC 50818</strain>
    </source>
</reference>
<dbReference type="Pfam" id="PF00025">
    <property type="entry name" value="Arf"/>
    <property type="match status" value="1"/>
</dbReference>
<dbReference type="SUPFAM" id="SSF50370">
    <property type="entry name" value="Ricin B-like lectins"/>
    <property type="match status" value="1"/>
</dbReference>
<dbReference type="AlphaFoldDB" id="F2UAI7"/>
<dbReference type="InterPro" id="IPR035992">
    <property type="entry name" value="Ricin_B-like_lectins"/>
</dbReference>
<evidence type="ECO:0000256" key="3">
    <source>
        <dbReference type="PIRSR" id="PIRSR606689-1"/>
    </source>
</evidence>
<dbReference type="InterPro" id="IPR006689">
    <property type="entry name" value="Small_GTPase_ARF/SAR"/>
</dbReference>
<evidence type="ECO:0000256" key="1">
    <source>
        <dbReference type="ARBA" id="ARBA00022741"/>
    </source>
</evidence>
<keyword evidence="1 3" id="KW-0547">Nucleotide-binding</keyword>
<evidence type="ECO:0000256" key="5">
    <source>
        <dbReference type="SAM" id="MobiDB-lite"/>
    </source>
</evidence>
<dbReference type="eggNOG" id="KOG0070">
    <property type="taxonomic scope" value="Eukaryota"/>
</dbReference>
<keyword evidence="7" id="KW-1185">Reference proteome</keyword>
<dbReference type="InterPro" id="IPR024156">
    <property type="entry name" value="Small_GTPase_ARF"/>
</dbReference>
<name>F2UAI7_SALR5</name>
<dbReference type="GO" id="GO:0003924">
    <property type="term" value="F:GTPase activity"/>
    <property type="evidence" value="ECO:0007669"/>
    <property type="project" value="InterPro"/>
</dbReference>
<dbReference type="SMART" id="SM00177">
    <property type="entry name" value="ARF"/>
    <property type="match status" value="1"/>
</dbReference>
<dbReference type="NCBIfam" id="TIGR00231">
    <property type="entry name" value="small_GTP"/>
    <property type="match status" value="1"/>
</dbReference>
<feature type="binding site" evidence="4">
    <location>
        <position position="45"/>
    </location>
    <ligand>
        <name>Mg(2+)</name>
        <dbReference type="ChEBI" id="CHEBI:18420"/>
    </ligand>
</feature>
<evidence type="ECO:0000256" key="2">
    <source>
        <dbReference type="ARBA" id="ARBA00023134"/>
    </source>
</evidence>
<dbReference type="RefSeq" id="XP_004993685.1">
    <property type="nucleotide sequence ID" value="XM_004993628.1"/>
</dbReference>
<evidence type="ECO:0000256" key="4">
    <source>
        <dbReference type="PIRSR" id="PIRSR606689-2"/>
    </source>
</evidence>
<feature type="binding site" evidence="3">
    <location>
        <begin position="21"/>
        <end position="28"/>
    </location>
    <ligand>
        <name>GTP</name>
        <dbReference type="ChEBI" id="CHEBI:37565"/>
    </ligand>
</feature>
<dbReference type="Gene3D" id="3.40.50.300">
    <property type="entry name" value="P-loop containing nucleotide triphosphate hydrolases"/>
    <property type="match status" value="1"/>
</dbReference>
<keyword evidence="4" id="KW-0479">Metal-binding</keyword>
<feature type="region of interest" description="Disordered" evidence="5">
    <location>
        <begin position="450"/>
        <end position="492"/>
    </location>
</feature>
<feature type="binding site" evidence="4">
    <location>
        <position position="28"/>
    </location>
    <ligand>
        <name>Mg(2+)</name>
        <dbReference type="ChEBI" id="CHEBI:18420"/>
    </ligand>
</feature>
<dbReference type="SMART" id="SM00178">
    <property type="entry name" value="SAR"/>
    <property type="match status" value="1"/>
</dbReference>
<dbReference type="InterPro" id="IPR017850">
    <property type="entry name" value="Alkaline_phosphatase_core_sf"/>
</dbReference>
<evidence type="ECO:0000313" key="6">
    <source>
        <dbReference type="EMBL" id="EGD73403.1"/>
    </source>
</evidence>
<dbReference type="SUPFAM" id="SSF53649">
    <property type="entry name" value="Alkaline phosphatase-like"/>
    <property type="match status" value="1"/>
</dbReference>
<dbReference type="GO" id="GO:0005525">
    <property type="term" value="F:GTP binding"/>
    <property type="evidence" value="ECO:0007669"/>
    <property type="project" value="UniProtKB-KW"/>
</dbReference>
<dbReference type="PRINTS" id="PR00328">
    <property type="entry name" value="SAR1GTPBP"/>
</dbReference>
<gene>
    <name evidence="6" type="ORF">PTSG_12258</name>
</gene>
<dbReference type="Proteomes" id="UP000007799">
    <property type="component" value="Unassembled WGS sequence"/>
</dbReference>
<proteinExistence type="predicted"/>
<dbReference type="InterPro" id="IPR027417">
    <property type="entry name" value="P-loop_NTPase"/>
</dbReference>
<organism evidence="7">
    <name type="scientific">Salpingoeca rosetta (strain ATCC 50818 / BSB-021)</name>
    <dbReference type="NCBI Taxonomy" id="946362"/>
    <lineage>
        <taxon>Eukaryota</taxon>
        <taxon>Choanoflagellata</taxon>
        <taxon>Craspedida</taxon>
        <taxon>Salpingoecidae</taxon>
        <taxon>Salpingoeca</taxon>
    </lineage>
</organism>
<dbReference type="SUPFAM" id="SSF52540">
    <property type="entry name" value="P-loop containing nucleoside triphosphate hydrolases"/>
    <property type="match status" value="1"/>
</dbReference>
<evidence type="ECO:0000313" key="7">
    <source>
        <dbReference type="Proteomes" id="UP000007799"/>
    </source>
</evidence>
<dbReference type="PROSITE" id="PS51417">
    <property type="entry name" value="ARF"/>
    <property type="match status" value="1"/>
</dbReference>
<dbReference type="KEGG" id="sre:PTSG_12258"/>
<keyword evidence="4" id="KW-0460">Magnesium</keyword>
<dbReference type="InterPro" id="IPR005225">
    <property type="entry name" value="Small_GTP-bd"/>
</dbReference>